<dbReference type="RefSeq" id="WP_151594238.1">
    <property type="nucleotide sequence ID" value="NZ_WBMS02000010.1"/>
</dbReference>
<organism evidence="4 5">
    <name type="scientific">Actinomadura physcomitrii</name>
    <dbReference type="NCBI Taxonomy" id="2650748"/>
    <lineage>
        <taxon>Bacteria</taxon>
        <taxon>Bacillati</taxon>
        <taxon>Actinomycetota</taxon>
        <taxon>Actinomycetes</taxon>
        <taxon>Streptosporangiales</taxon>
        <taxon>Thermomonosporaceae</taxon>
        <taxon>Actinomadura</taxon>
    </lineage>
</organism>
<reference evidence="4" key="1">
    <citation type="submission" date="2019-12" db="EMBL/GenBank/DDBJ databases">
        <title>Actinomadura physcomitrii sp. nov., a novel actinomycete isolated from moss [Physcomitrium sphaericum (Ludw) Fuernr].</title>
        <authorList>
            <person name="Zhuang X."/>
        </authorList>
    </citation>
    <scope>NUCLEOTIDE SEQUENCE [LARGE SCALE GENOMIC DNA]</scope>
    <source>
        <strain evidence="4">LD22</strain>
    </source>
</reference>
<dbReference type="InterPro" id="IPR006311">
    <property type="entry name" value="TAT_signal"/>
</dbReference>
<comment type="caution">
    <text evidence="4">The sequence shown here is derived from an EMBL/GenBank/DDBJ whole genome shotgun (WGS) entry which is preliminary data.</text>
</comment>
<dbReference type="InterPro" id="IPR051200">
    <property type="entry name" value="Host-pathogen_enzymatic-act"/>
</dbReference>
<dbReference type="PANTHER" id="PTHR47197">
    <property type="entry name" value="PROTEIN NIRF"/>
    <property type="match status" value="1"/>
</dbReference>
<protein>
    <submittedName>
        <fullName evidence="4">Beta-propeller fold lactonase family protein</fullName>
    </submittedName>
</protein>
<dbReference type="InterPro" id="IPR013658">
    <property type="entry name" value="SGL"/>
</dbReference>
<feature type="signal peptide" evidence="2">
    <location>
        <begin position="1"/>
        <end position="22"/>
    </location>
</feature>
<dbReference type="Pfam" id="PF08450">
    <property type="entry name" value="SGL"/>
    <property type="match status" value="1"/>
</dbReference>
<dbReference type="NCBIfam" id="TIGR02276">
    <property type="entry name" value="beta_rpt_yvtn"/>
    <property type="match status" value="3"/>
</dbReference>
<keyword evidence="2" id="KW-0732">Signal</keyword>
<dbReference type="AlphaFoldDB" id="A0A6I4MD86"/>
<dbReference type="Proteomes" id="UP000462055">
    <property type="component" value="Unassembled WGS sequence"/>
</dbReference>
<dbReference type="PANTHER" id="PTHR47197:SF3">
    <property type="entry name" value="DIHYDRO-HEME D1 DEHYDROGENASE"/>
    <property type="match status" value="1"/>
</dbReference>
<sequence>MARGPRRFALTAAGAAAGTALAVLPTAAVARTGPDPGAGPSDEQGVQTGSTAYVALAGSGRVARVDVASHTVTSTAIRADAAEGVAVTPDGRKVYVAATAHYQVIAVDAATLRATPIVVGAHPQDVAVSPDGARAYTAVTGGDTGPGGSSTVAVIDTRTDTVARRIDVGAAPRRVAFAPDGKEAYVTTAGGLTVIDTAKGEVAGKVPGIPDAQGVAVSPDGSRVYATQPDADLLYVVDAARRTVTREVKAGAEPWAVTATPDGRKVYVADMNSDSAGVYDAAGRRHLADVPVGRLPASIAVTPDGSEVWVGNDMTGTVSVIDTSSDEVVTTIRGGSRAETLGASPLDIAFARTP</sequence>
<accession>A0A6I4MD86</accession>
<name>A0A6I4MD86_9ACTN</name>
<evidence type="ECO:0000256" key="1">
    <source>
        <dbReference type="ARBA" id="ARBA00001935"/>
    </source>
</evidence>
<keyword evidence="5" id="KW-1185">Reference proteome</keyword>
<feature type="domain" description="SMP-30/Gluconolactonase/LRE-like region" evidence="3">
    <location>
        <begin position="48"/>
        <end position="189"/>
    </location>
</feature>
<proteinExistence type="predicted"/>
<evidence type="ECO:0000259" key="3">
    <source>
        <dbReference type="Pfam" id="PF08450"/>
    </source>
</evidence>
<comment type="cofactor">
    <cofactor evidence="1">
        <name>Cu cation</name>
        <dbReference type="ChEBI" id="CHEBI:23378"/>
    </cofactor>
</comment>
<dbReference type="SUPFAM" id="SSF50974">
    <property type="entry name" value="Nitrous oxide reductase, N-terminal domain"/>
    <property type="match status" value="1"/>
</dbReference>
<evidence type="ECO:0000313" key="4">
    <source>
        <dbReference type="EMBL" id="MWA01761.1"/>
    </source>
</evidence>
<dbReference type="InterPro" id="IPR011045">
    <property type="entry name" value="N2O_reductase_N"/>
</dbReference>
<dbReference type="InterPro" id="IPR011964">
    <property type="entry name" value="YVTN_b-propeller_repeat"/>
</dbReference>
<gene>
    <name evidence="4" type="ORF">F8568_015545</name>
</gene>
<dbReference type="InterPro" id="IPR015943">
    <property type="entry name" value="WD40/YVTN_repeat-like_dom_sf"/>
</dbReference>
<feature type="chain" id="PRO_5038470867" evidence="2">
    <location>
        <begin position="23"/>
        <end position="354"/>
    </location>
</feature>
<dbReference type="PROSITE" id="PS51318">
    <property type="entry name" value="TAT"/>
    <property type="match status" value="1"/>
</dbReference>
<evidence type="ECO:0000256" key="2">
    <source>
        <dbReference type="SAM" id="SignalP"/>
    </source>
</evidence>
<dbReference type="EMBL" id="WBMS02000010">
    <property type="protein sequence ID" value="MWA01761.1"/>
    <property type="molecule type" value="Genomic_DNA"/>
</dbReference>
<evidence type="ECO:0000313" key="5">
    <source>
        <dbReference type="Proteomes" id="UP000462055"/>
    </source>
</evidence>
<dbReference type="Gene3D" id="2.130.10.10">
    <property type="entry name" value="YVTN repeat-like/Quinoprotein amine dehydrogenase"/>
    <property type="match status" value="3"/>
</dbReference>